<dbReference type="PANTHER" id="PTHR44757">
    <property type="entry name" value="DIGUANYLATE CYCLASE DGCP"/>
    <property type="match status" value="1"/>
</dbReference>
<feature type="transmembrane region" description="Helical" evidence="1">
    <location>
        <begin position="107"/>
        <end position="124"/>
    </location>
</feature>
<dbReference type="Proteomes" id="UP001302257">
    <property type="component" value="Chromosome"/>
</dbReference>
<dbReference type="CDD" id="cd01949">
    <property type="entry name" value="GGDEF"/>
    <property type="match status" value="1"/>
</dbReference>
<evidence type="ECO:0000313" key="5">
    <source>
        <dbReference type="Proteomes" id="UP001302257"/>
    </source>
</evidence>
<sequence length="636" mass="69734">MKTPTPAPRVPPASALKAEWNTLEFHRRRLQQVAGGTLAALVPIGLSYAAVGKWPIAMAFMAGVLGTAFGWWYGLKHQSQRGFAVIMWAVWATVSCLMWLSDALRDVALLAYPLILIMAGLLVGRRVFLQLLAAMLLFATVMTLATEVLGWRHNTRNNTELELLRDVWVMLLAGAYAVWGTVSDRRKMAEALEVQIEGYRQSQAHLTYLSQHDALTGLPNRSLGRHQMEVAIEQARLRQGQVALMFVDLDNFKSINDTVGHMAGDQFLQQIAQRLRAAVRASDIVMRQSGDEFLVGLLDVPDSVAVRRAADEVLAHLGGVYRVQGTEISSSCSIGLAIYPSDGGDFETLLRHADLAMYKAKQAGRNSYRFFDLTMQDDMSASPRLVAELQTALARHEFVLHYQPVVDMRDRRLLGCEALIRWQHPQRGLLGPAEFIEAAERSGLIVELGRWVLVESCRQIALWQRAGQPLIVAVNISPVQFHRGGLEGAVQQALSASGLPAHCLELEITESVLMGDAATLADTIHSLKALGVSLAIDDFGTGYSNLGYLQRFATDKIKIDQSFVRGMLADPGQQAIVAAIVQMGASLQMVPHAEGVETEGARDMLLAIGCATGQGYHFGRPVPPESFAASYLQSLM</sequence>
<evidence type="ECO:0000259" key="2">
    <source>
        <dbReference type="PROSITE" id="PS50883"/>
    </source>
</evidence>
<feature type="transmembrane region" description="Helical" evidence="1">
    <location>
        <begin position="33"/>
        <end position="50"/>
    </location>
</feature>
<evidence type="ECO:0000256" key="1">
    <source>
        <dbReference type="SAM" id="Phobius"/>
    </source>
</evidence>
<dbReference type="SMART" id="SM00267">
    <property type="entry name" value="GGDEF"/>
    <property type="match status" value="1"/>
</dbReference>
<keyword evidence="5" id="KW-1185">Reference proteome</keyword>
<keyword evidence="1" id="KW-1133">Transmembrane helix</keyword>
<keyword evidence="1" id="KW-0812">Transmembrane</keyword>
<feature type="transmembrane region" description="Helical" evidence="1">
    <location>
        <begin position="82"/>
        <end position="101"/>
    </location>
</feature>
<gene>
    <name evidence="4" type="ORF">RAN89_00930</name>
</gene>
<dbReference type="SMART" id="SM00052">
    <property type="entry name" value="EAL"/>
    <property type="match status" value="1"/>
</dbReference>
<dbReference type="InterPro" id="IPR043128">
    <property type="entry name" value="Rev_trsase/Diguanyl_cyclase"/>
</dbReference>
<dbReference type="PROSITE" id="PS50887">
    <property type="entry name" value="GGDEF"/>
    <property type="match status" value="1"/>
</dbReference>
<feature type="transmembrane region" description="Helical" evidence="1">
    <location>
        <begin position="131"/>
        <end position="151"/>
    </location>
</feature>
<evidence type="ECO:0000259" key="3">
    <source>
        <dbReference type="PROSITE" id="PS50887"/>
    </source>
</evidence>
<feature type="domain" description="GGDEF" evidence="3">
    <location>
        <begin position="240"/>
        <end position="373"/>
    </location>
</feature>
<evidence type="ECO:0000313" key="4">
    <source>
        <dbReference type="EMBL" id="WNO05019.1"/>
    </source>
</evidence>
<dbReference type="NCBIfam" id="TIGR00254">
    <property type="entry name" value="GGDEF"/>
    <property type="match status" value="1"/>
</dbReference>
<dbReference type="PROSITE" id="PS50883">
    <property type="entry name" value="EAL"/>
    <property type="match status" value="1"/>
</dbReference>
<protein>
    <submittedName>
        <fullName evidence="4">EAL domain-containing protein</fullName>
    </submittedName>
</protein>
<dbReference type="EMBL" id="CP132507">
    <property type="protein sequence ID" value="WNO05019.1"/>
    <property type="molecule type" value="Genomic_DNA"/>
</dbReference>
<feature type="domain" description="EAL" evidence="2">
    <location>
        <begin position="382"/>
        <end position="635"/>
    </location>
</feature>
<dbReference type="Pfam" id="PF00990">
    <property type="entry name" value="GGDEF"/>
    <property type="match status" value="1"/>
</dbReference>
<reference evidence="4 5" key="1">
    <citation type="submission" date="2023-08" db="EMBL/GenBank/DDBJ databases">
        <title>Rhodoferax potami sp. nov. and Rhodoferax mekongensis sp. nov., isolated from the Mekong River in Thailand.</title>
        <authorList>
            <person name="Kitikhun S."/>
            <person name="Charoenyingcharoen P."/>
            <person name="Siriarchawattana P."/>
            <person name="Likhitrattanapisal S."/>
            <person name="Nilsakha T."/>
            <person name="Chanpet A."/>
            <person name="Rattanawaree P."/>
            <person name="Ingsriswang S."/>
        </authorList>
    </citation>
    <scope>NUCLEOTIDE SEQUENCE [LARGE SCALE GENOMIC DNA]</scope>
    <source>
        <strain evidence="4 5">TBRC 17307</strain>
    </source>
</reference>
<dbReference type="InterPro" id="IPR000160">
    <property type="entry name" value="GGDEF_dom"/>
</dbReference>
<feature type="transmembrane region" description="Helical" evidence="1">
    <location>
        <begin position="56"/>
        <end position="75"/>
    </location>
</feature>
<dbReference type="SUPFAM" id="SSF55073">
    <property type="entry name" value="Nucleotide cyclase"/>
    <property type="match status" value="1"/>
</dbReference>
<dbReference type="SUPFAM" id="SSF141868">
    <property type="entry name" value="EAL domain-like"/>
    <property type="match status" value="1"/>
</dbReference>
<organism evidence="4 5">
    <name type="scientific">Rhodoferax mekongensis</name>
    <dbReference type="NCBI Taxonomy" id="3068341"/>
    <lineage>
        <taxon>Bacteria</taxon>
        <taxon>Pseudomonadati</taxon>
        <taxon>Pseudomonadota</taxon>
        <taxon>Betaproteobacteria</taxon>
        <taxon>Burkholderiales</taxon>
        <taxon>Comamonadaceae</taxon>
        <taxon>Rhodoferax</taxon>
    </lineage>
</organism>
<dbReference type="InterPro" id="IPR035919">
    <property type="entry name" value="EAL_sf"/>
</dbReference>
<dbReference type="PANTHER" id="PTHR44757:SF2">
    <property type="entry name" value="BIOFILM ARCHITECTURE MAINTENANCE PROTEIN MBAA"/>
    <property type="match status" value="1"/>
</dbReference>
<dbReference type="CDD" id="cd01948">
    <property type="entry name" value="EAL"/>
    <property type="match status" value="1"/>
</dbReference>
<dbReference type="InterPro" id="IPR001633">
    <property type="entry name" value="EAL_dom"/>
</dbReference>
<proteinExistence type="predicted"/>
<name>A0ABZ0AZW8_9BURK</name>
<dbReference type="RefSeq" id="WP_313867829.1">
    <property type="nucleotide sequence ID" value="NZ_CP132507.1"/>
</dbReference>
<accession>A0ABZ0AZW8</accession>
<dbReference type="InterPro" id="IPR052155">
    <property type="entry name" value="Biofilm_reg_signaling"/>
</dbReference>
<dbReference type="Gene3D" id="3.20.20.450">
    <property type="entry name" value="EAL domain"/>
    <property type="match status" value="1"/>
</dbReference>
<dbReference type="Gene3D" id="3.30.70.270">
    <property type="match status" value="1"/>
</dbReference>
<keyword evidence="1" id="KW-0472">Membrane</keyword>
<dbReference type="Pfam" id="PF00563">
    <property type="entry name" value="EAL"/>
    <property type="match status" value="1"/>
</dbReference>
<dbReference type="InterPro" id="IPR029787">
    <property type="entry name" value="Nucleotide_cyclase"/>
</dbReference>